<feature type="compositionally biased region" description="Acidic residues" evidence="1">
    <location>
        <begin position="375"/>
        <end position="387"/>
    </location>
</feature>
<sequence>MVSADRRDQQSASQRTRAKGTGSGRIATPQELSDFRSIISSLEHFDTSQISTELSDDARNRRGMNEALARAIDSLNGTSENATWKKDLEKNAYKVLRRHSHVLWPLPCLDVPAPTELLSDEIATSAEKITPMYENAAHISSLNGSEHGQIWMAVQAALYRVLSLLSWTFPSHLPTSSLQKEVERLTANAKGYKPEALRSVLSYYNWNIDRLPRSHTIAWRDVLAVALSTENPALIGAAEKALSLLQELYNAQPEEPKLEKRTWSLHSNAPLLERTRMLCEARNNCAKYQLKDYMNESIDTDHILSPMESDTSVVPKGNDMLLSDPREQSWLSGVDELYASLMWEGESDDVSSDSDVNELPSDLYFPDESPQSSDSDSESEGEDEDSGPSDSPSSSSSSSNSSGSSTESSESETGTDSEISDEEEVLSTHKRQSSSPLPVPKRVRTDRPA</sequence>
<dbReference type="EMBL" id="LT671823">
    <property type="protein sequence ID" value="SHO77396.1"/>
    <property type="molecule type" value="Genomic_DNA"/>
</dbReference>
<dbReference type="AlphaFoldDB" id="A0A1M8A4N1"/>
<dbReference type="VEuPathDB" id="FungiDB:MSYG_1736"/>
<feature type="region of interest" description="Disordered" evidence="1">
    <location>
        <begin position="1"/>
        <end position="30"/>
    </location>
</feature>
<name>A0A1M8A4N1_MALS4</name>
<protein>
    <submittedName>
        <fullName evidence="2">Uncharacterized protein</fullName>
    </submittedName>
</protein>
<feature type="compositionally biased region" description="Low complexity" evidence="1">
    <location>
        <begin position="388"/>
        <end position="408"/>
    </location>
</feature>
<evidence type="ECO:0000313" key="2">
    <source>
        <dbReference type="EMBL" id="SHO77396.1"/>
    </source>
</evidence>
<reference evidence="3" key="1">
    <citation type="journal article" date="2017" name="Nucleic Acids Res.">
        <title>Proteogenomics produces comprehensive and highly accurate protein-coding gene annotation in a complete genome assembly of Malassezia sympodialis.</title>
        <authorList>
            <person name="Zhu Y."/>
            <person name="Engstroem P.G."/>
            <person name="Tellgren-Roth C."/>
            <person name="Baudo C.D."/>
            <person name="Kennell J.C."/>
            <person name="Sun S."/>
            <person name="Billmyre R.B."/>
            <person name="Schroeder M.S."/>
            <person name="Andersson A."/>
            <person name="Holm T."/>
            <person name="Sigurgeirsson B."/>
            <person name="Wu G."/>
            <person name="Sankaranarayanan S.R."/>
            <person name="Siddharthan R."/>
            <person name="Sanyal K."/>
            <person name="Lundeberg J."/>
            <person name="Nystedt B."/>
            <person name="Boekhout T."/>
            <person name="Dawson T.L. Jr."/>
            <person name="Heitman J."/>
            <person name="Scheynius A."/>
            <person name="Lehtioe J."/>
        </authorList>
    </citation>
    <scope>NUCLEOTIDE SEQUENCE [LARGE SCALE GENOMIC DNA]</scope>
    <source>
        <strain evidence="3">ATCC 42132</strain>
    </source>
</reference>
<feature type="region of interest" description="Disordered" evidence="1">
    <location>
        <begin position="347"/>
        <end position="449"/>
    </location>
</feature>
<dbReference type="OrthoDB" id="3364662at2759"/>
<evidence type="ECO:0000256" key="1">
    <source>
        <dbReference type="SAM" id="MobiDB-lite"/>
    </source>
</evidence>
<organism evidence="2 3">
    <name type="scientific">Malassezia sympodialis (strain ATCC 42132)</name>
    <name type="common">Atopic eczema-associated yeast</name>
    <dbReference type="NCBI Taxonomy" id="1230383"/>
    <lineage>
        <taxon>Eukaryota</taxon>
        <taxon>Fungi</taxon>
        <taxon>Dikarya</taxon>
        <taxon>Basidiomycota</taxon>
        <taxon>Ustilaginomycotina</taxon>
        <taxon>Malasseziomycetes</taxon>
        <taxon>Malasseziales</taxon>
        <taxon>Malasseziaceae</taxon>
        <taxon>Malassezia</taxon>
    </lineage>
</organism>
<gene>
    <name evidence="2" type="ORF">MSYG_1736</name>
</gene>
<feature type="compositionally biased region" description="Acidic residues" evidence="1">
    <location>
        <begin position="409"/>
        <end position="425"/>
    </location>
</feature>
<proteinExistence type="predicted"/>
<dbReference type="OMA" id="SENATWK"/>
<keyword evidence="3" id="KW-1185">Reference proteome</keyword>
<accession>A0A1M8A4N1</accession>
<feature type="compositionally biased region" description="Acidic residues" evidence="1">
    <location>
        <begin position="347"/>
        <end position="356"/>
    </location>
</feature>
<dbReference type="Proteomes" id="UP000186303">
    <property type="component" value="Chromosome 3"/>
</dbReference>
<evidence type="ECO:0000313" key="3">
    <source>
        <dbReference type="Proteomes" id="UP000186303"/>
    </source>
</evidence>